<organism evidence="1 2">
    <name type="scientific">Ameca splendens</name>
    <dbReference type="NCBI Taxonomy" id="208324"/>
    <lineage>
        <taxon>Eukaryota</taxon>
        <taxon>Metazoa</taxon>
        <taxon>Chordata</taxon>
        <taxon>Craniata</taxon>
        <taxon>Vertebrata</taxon>
        <taxon>Euteleostomi</taxon>
        <taxon>Actinopterygii</taxon>
        <taxon>Neopterygii</taxon>
        <taxon>Teleostei</taxon>
        <taxon>Neoteleostei</taxon>
        <taxon>Acanthomorphata</taxon>
        <taxon>Ovalentaria</taxon>
        <taxon>Atherinomorphae</taxon>
        <taxon>Cyprinodontiformes</taxon>
        <taxon>Goodeidae</taxon>
        <taxon>Ameca</taxon>
    </lineage>
</organism>
<keyword evidence="2" id="KW-1185">Reference proteome</keyword>
<protein>
    <submittedName>
        <fullName evidence="1">Uncharacterized protein</fullName>
    </submittedName>
</protein>
<reference evidence="1 2" key="1">
    <citation type="submission" date="2021-06" db="EMBL/GenBank/DDBJ databases">
        <authorList>
            <person name="Palmer J.M."/>
        </authorList>
    </citation>
    <scope>NUCLEOTIDE SEQUENCE [LARGE SCALE GENOMIC DNA]</scope>
    <source>
        <strain evidence="1 2">AS_MEX2019</strain>
        <tissue evidence="1">Muscle</tissue>
    </source>
</reference>
<comment type="caution">
    <text evidence="1">The sequence shown here is derived from an EMBL/GenBank/DDBJ whole genome shotgun (WGS) entry which is preliminary data.</text>
</comment>
<evidence type="ECO:0000313" key="1">
    <source>
        <dbReference type="EMBL" id="MEQ2291328.1"/>
    </source>
</evidence>
<proteinExistence type="predicted"/>
<sequence>MCHLVALFDLHTEELRNLYQVTEGCDLTPSVGSVSEVQLSKKPPQAASFTESREVTLPYQSLRRLY</sequence>
<gene>
    <name evidence="1" type="ORF">AMECASPLE_012379</name>
</gene>
<name>A0ABV0YBX4_9TELE</name>
<dbReference type="Proteomes" id="UP001469553">
    <property type="component" value="Unassembled WGS sequence"/>
</dbReference>
<evidence type="ECO:0000313" key="2">
    <source>
        <dbReference type="Proteomes" id="UP001469553"/>
    </source>
</evidence>
<accession>A0ABV0YBX4</accession>
<dbReference type="EMBL" id="JAHRIP010028990">
    <property type="protein sequence ID" value="MEQ2291328.1"/>
    <property type="molecule type" value="Genomic_DNA"/>
</dbReference>